<dbReference type="EMBL" id="FXWH01000001">
    <property type="protein sequence ID" value="SMQ65147.1"/>
    <property type="molecule type" value="Genomic_DNA"/>
</dbReference>
<feature type="transmembrane region" description="Helical" evidence="2">
    <location>
        <begin position="63"/>
        <end position="82"/>
    </location>
</feature>
<keyword evidence="2" id="KW-1133">Transmembrane helix</keyword>
<gene>
    <name evidence="3" type="ORF">SAMN06297229_1193</name>
</gene>
<dbReference type="Proteomes" id="UP000194450">
    <property type="component" value="Unassembled WGS sequence"/>
</dbReference>
<sequence>MDSIFYGISNIPNVVWSAVIASLLTFLGVLWTNKGNERRQAALLAHEEIRLKAEQKLSLKKDVFLALAGSFANVLGIIPNLMNLNVTGKDINEQIGDHSAIVARTYLSARESTVAEILKYSSAVAETYLSLLRPRDALLDHKRAIEIYQETIDQANEEKDRIISIMKEFNLQGRQEEAMFNYLNESYENQEKIIEESYASQNEQQGILKGLHREYCQRCISEHGRLLLLLPPVTIALRKELENDDDSQVFINAINESVQRMKLSFEQLLN</sequence>
<dbReference type="RefSeq" id="WP_086434296.1">
    <property type="nucleotide sequence ID" value="NZ_FXWH01000001.1"/>
</dbReference>
<evidence type="ECO:0000313" key="4">
    <source>
        <dbReference type="Proteomes" id="UP000194450"/>
    </source>
</evidence>
<keyword evidence="4" id="KW-1185">Reference proteome</keyword>
<organism evidence="3 4">
    <name type="scientific">Pseudidiomarina planktonica</name>
    <dbReference type="NCBI Taxonomy" id="1323738"/>
    <lineage>
        <taxon>Bacteria</taxon>
        <taxon>Pseudomonadati</taxon>
        <taxon>Pseudomonadota</taxon>
        <taxon>Gammaproteobacteria</taxon>
        <taxon>Alteromonadales</taxon>
        <taxon>Idiomarinaceae</taxon>
        <taxon>Pseudidiomarina</taxon>
    </lineage>
</organism>
<proteinExistence type="predicted"/>
<feature type="coiled-coil region" evidence="1">
    <location>
        <begin position="138"/>
        <end position="204"/>
    </location>
</feature>
<keyword evidence="2" id="KW-0812">Transmembrane</keyword>
<evidence type="ECO:0000256" key="1">
    <source>
        <dbReference type="SAM" id="Coils"/>
    </source>
</evidence>
<protein>
    <submittedName>
        <fullName evidence="3">Uncharacterized protein</fullName>
    </submittedName>
</protein>
<accession>A0A1Y6ERG5</accession>
<dbReference type="AlphaFoldDB" id="A0A1Y6ERG5"/>
<evidence type="ECO:0000256" key="2">
    <source>
        <dbReference type="SAM" id="Phobius"/>
    </source>
</evidence>
<evidence type="ECO:0000313" key="3">
    <source>
        <dbReference type="EMBL" id="SMQ65147.1"/>
    </source>
</evidence>
<name>A0A1Y6ERG5_9GAMM</name>
<keyword evidence="1" id="KW-0175">Coiled coil</keyword>
<reference evidence="4" key="1">
    <citation type="submission" date="2017-04" db="EMBL/GenBank/DDBJ databases">
        <authorList>
            <person name="Varghese N."/>
            <person name="Submissions S."/>
        </authorList>
    </citation>
    <scope>NUCLEOTIDE SEQUENCE [LARGE SCALE GENOMIC DNA]</scope>
</reference>
<dbReference type="OrthoDB" id="6397922at2"/>
<keyword evidence="2" id="KW-0472">Membrane</keyword>
<feature type="transmembrane region" description="Helical" evidence="2">
    <location>
        <begin position="14"/>
        <end position="32"/>
    </location>
</feature>